<organism evidence="1 2">
    <name type="scientific">Candidatus Desantisbacteria bacterium CG_4_10_14_0_8_um_filter_39_17</name>
    <dbReference type="NCBI Taxonomy" id="1974542"/>
    <lineage>
        <taxon>Bacteria</taxon>
        <taxon>Candidatus Desantisiibacteriota</taxon>
    </lineage>
</organism>
<protein>
    <recommendedName>
        <fullName evidence="3">Transposase</fullName>
    </recommendedName>
</protein>
<evidence type="ECO:0008006" key="3">
    <source>
        <dbReference type="Google" id="ProtNLM"/>
    </source>
</evidence>
<reference evidence="2" key="1">
    <citation type="submission" date="2017-09" db="EMBL/GenBank/DDBJ databases">
        <title>Depth-based differentiation of microbial function through sediment-hosted aquifers and enrichment of novel symbionts in the deep terrestrial subsurface.</title>
        <authorList>
            <person name="Probst A.J."/>
            <person name="Ladd B."/>
            <person name="Jarett J.K."/>
            <person name="Geller-Mcgrath D.E."/>
            <person name="Sieber C.M.K."/>
            <person name="Emerson J.B."/>
            <person name="Anantharaman K."/>
            <person name="Thomas B.C."/>
            <person name="Malmstrom R."/>
            <person name="Stieglmeier M."/>
            <person name="Klingl A."/>
            <person name="Woyke T."/>
            <person name="Ryan C.M."/>
            <person name="Banfield J.F."/>
        </authorList>
    </citation>
    <scope>NUCLEOTIDE SEQUENCE [LARGE SCALE GENOMIC DNA]</scope>
</reference>
<comment type="caution">
    <text evidence="1">The sequence shown here is derived from an EMBL/GenBank/DDBJ whole genome shotgun (WGS) entry which is preliminary data.</text>
</comment>
<dbReference type="EMBL" id="PFMS01000050">
    <property type="protein sequence ID" value="PIZ16368.1"/>
    <property type="molecule type" value="Genomic_DNA"/>
</dbReference>
<evidence type="ECO:0000313" key="2">
    <source>
        <dbReference type="Proteomes" id="UP000234145"/>
    </source>
</evidence>
<name>A0A2H9PDB0_9BACT</name>
<accession>A0A2H9PDB0</accession>
<gene>
    <name evidence="1" type="ORF">COY51_02990</name>
</gene>
<proteinExistence type="predicted"/>
<feature type="non-terminal residue" evidence="1">
    <location>
        <position position="1"/>
    </location>
</feature>
<dbReference type="AlphaFoldDB" id="A0A2H9PDB0"/>
<evidence type="ECO:0000313" key="1">
    <source>
        <dbReference type="EMBL" id="PIZ16368.1"/>
    </source>
</evidence>
<dbReference type="Proteomes" id="UP000234145">
    <property type="component" value="Unassembled WGS sequence"/>
</dbReference>
<sequence>QGKIRQIIVTGTGRELPMVLLTNDKESTIKETITTYTHRWLIELNIGENVDFFNLNALSSPIVVKVNFDIAMTLIANTLYKLLVREIRKFQKSRPKTIFRSFIESRAKIDIEKDLITVKFEKRSFNPLIMDWVRKRQNILVPWMGNRRLRFKF</sequence>